<reference evidence="5 7" key="1">
    <citation type="submission" date="2019-04" db="EMBL/GenBank/DDBJ databases">
        <authorList>
            <person name="Jiang L."/>
        </authorList>
    </citation>
    <scope>NUCLEOTIDE SEQUENCE [LARGE SCALE GENOMIC DNA]</scope>
    <source>
        <strain evidence="5 7">YIM 131853</strain>
    </source>
</reference>
<keyword evidence="3" id="KW-0812">Transmembrane</keyword>
<feature type="transmembrane region" description="Helical" evidence="3">
    <location>
        <begin position="143"/>
        <end position="161"/>
    </location>
</feature>
<dbReference type="AlphaFoldDB" id="A0A4S4FKS4"/>
<dbReference type="PROSITE" id="PS50109">
    <property type="entry name" value="HIS_KIN"/>
    <property type="match status" value="1"/>
</dbReference>
<feature type="domain" description="Histidine kinase" evidence="4">
    <location>
        <begin position="314"/>
        <end position="405"/>
    </location>
</feature>
<evidence type="ECO:0000313" key="5">
    <source>
        <dbReference type="EMBL" id="THG30758.1"/>
    </source>
</evidence>
<dbReference type="Gene3D" id="3.30.565.10">
    <property type="entry name" value="Histidine kinase-like ATPase, C-terminal domain"/>
    <property type="match status" value="1"/>
</dbReference>
<dbReference type="CDD" id="cd00075">
    <property type="entry name" value="HATPase"/>
    <property type="match status" value="1"/>
</dbReference>
<protein>
    <submittedName>
        <fullName evidence="5">Sensor histidine kinase</fullName>
    </submittedName>
</protein>
<dbReference type="EMBL" id="SSSM01000004">
    <property type="protein sequence ID" value="THG30758.1"/>
    <property type="molecule type" value="Genomic_DNA"/>
</dbReference>
<evidence type="ECO:0000256" key="1">
    <source>
        <dbReference type="ARBA" id="ARBA00022777"/>
    </source>
</evidence>
<keyword evidence="1 5" id="KW-0808">Transferase</keyword>
<feature type="transmembrane region" description="Helical" evidence="3">
    <location>
        <begin position="29"/>
        <end position="50"/>
    </location>
</feature>
<feature type="transmembrane region" description="Helical" evidence="3">
    <location>
        <begin position="62"/>
        <end position="82"/>
    </location>
</feature>
<dbReference type="OrthoDB" id="144293at2"/>
<organism evidence="5 7">
    <name type="scientific">Naasia lichenicola</name>
    <dbReference type="NCBI Taxonomy" id="2565933"/>
    <lineage>
        <taxon>Bacteria</taxon>
        <taxon>Bacillati</taxon>
        <taxon>Actinomycetota</taxon>
        <taxon>Actinomycetes</taxon>
        <taxon>Micrococcales</taxon>
        <taxon>Microbacteriaceae</taxon>
        <taxon>Naasia</taxon>
    </lineage>
</organism>
<dbReference type="InterPro" id="IPR005467">
    <property type="entry name" value="His_kinase_dom"/>
</dbReference>
<gene>
    <name evidence="6" type="ORF">E6C64_08105</name>
    <name evidence="5" type="ORF">E6C64_08960</name>
</gene>
<name>A0A4S4FKS4_9MICO</name>
<dbReference type="GO" id="GO:0016301">
    <property type="term" value="F:kinase activity"/>
    <property type="evidence" value="ECO:0007669"/>
    <property type="project" value="UniProtKB-KW"/>
</dbReference>
<evidence type="ECO:0000313" key="6">
    <source>
        <dbReference type="EMBL" id="THG31995.1"/>
    </source>
</evidence>
<dbReference type="Proteomes" id="UP000309133">
    <property type="component" value="Unassembled WGS sequence"/>
</dbReference>
<comment type="caution">
    <text evidence="5">The sequence shown here is derived from an EMBL/GenBank/DDBJ whole genome shotgun (WGS) entry which is preliminary data.</text>
</comment>
<keyword evidence="7" id="KW-1185">Reference proteome</keyword>
<dbReference type="EMBL" id="SSSM01000003">
    <property type="protein sequence ID" value="THG31995.1"/>
    <property type="molecule type" value="Genomic_DNA"/>
</dbReference>
<evidence type="ECO:0000256" key="2">
    <source>
        <dbReference type="SAM" id="MobiDB-lite"/>
    </source>
</evidence>
<evidence type="ECO:0000256" key="3">
    <source>
        <dbReference type="SAM" id="Phobius"/>
    </source>
</evidence>
<feature type="transmembrane region" description="Helical" evidence="3">
    <location>
        <begin position="89"/>
        <end position="110"/>
    </location>
</feature>
<dbReference type="InterPro" id="IPR036890">
    <property type="entry name" value="HATPase_C_sf"/>
</dbReference>
<keyword evidence="3" id="KW-1133">Transmembrane helix</keyword>
<dbReference type="InterPro" id="IPR003594">
    <property type="entry name" value="HATPase_dom"/>
</dbReference>
<dbReference type="Pfam" id="PF02518">
    <property type="entry name" value="HATPase_c"/>
    <property type="match status" value="1"/>
</dbReference>
<feature type="transmembrane region" description="Helical" evidence="3">
    <location>
        <begin position="122"/>
        <end position="138"/>
    </location>
</feature>
<accession>A0A4S4FKS4</accession>
<proteinExistence type="predicted"/>
<dbReference type="RefSeq" id="WP_136427115.1">
    <property type="nucleotide sequence ID" value="NZ_SSSM01000003.1"/>
</dbReference>
<keyword evidence="1 5" id="KW-0418">Kinase</keyword>
<dbReference type="SUPFAM" id="SSF55874">
    <property type="entry name" value="ATPase domain of HSP90 chaperone/DNA topoisomerase II/histidine kinase"/>
    <property type="match status" value="1"/>
</dbReference>
<feature type="transmembrane region" description="Helical" evidence="3">
    <location>
        <begin position="167"/>
        <end position="193"/>
    </location>
</feature>
<evidence type="ECO:0000259" key="4">
    <source>
        <dbReference type="PROSITE" id="PS50109"/>
    </source>
</evidence>
<feature type="region of interest" description="Disordered" evidence="2">
    <location>
        <begin position="383"/>
        <end position="405"/>
    </location>
</feature>
<keyword evidence="3" id="KW-0472">Membrane</keyword>
<evidence type="ECO:0000313" key="7">
    <source>
        <dbReference type="Proteomes" id="UP000309133"/>
    </source>
</evidence>
<sequence length="405" mass="43095">MTVDVPSADYDVVRRPIHDGLTARGIRRALGASMGAASIVFGALALPTAIQQISLLRPLWSALFIGLLLLLPVVVAVGALIDSLRVMRAAAWALTIALPVATITWIPAMVDPPLIPDDGQPWLLAITAVPTSAACFVLSRRWAWTYVLAASLLTGGLRVITSDGENHFVLAIGDTLYMILLCSIFAAAILAVLRAATTLDRSIARATREAAAIADARALARENARFDALVHDEILSTLVGVLRQPTASDELLAQARRALMRVEQLDNSAEPVSHPGEHFAERLSRTIADISPRPLFTSSVTHGTSMPRSVCAALSDATAEAVRNALRHTAPDDVIAVDARVEPNQVAVTVRDEGPGFAHDDVDDSRLGVRLSIIARMRDVPGGSAAISSRPGAGTSVGLHWRRDD</sequence>